<sequence length="369" mass="42402">MEKEKSAKTNENYKNLVDCYYLLLKKFKKKSSYVIDEFLIKENKESDGSLTIYEDVNSDAFFFLILSLIDSSYDRITKINILNLQNANDVIKAICFYMDNVKISELLKKNIKNVRKKNVNIEKKDNISLKKKKMEGPKETEDEQNSETNNKVICSVKSLSMFNSNIDINGVILLSKTLYDNSYAKLENLAIDCIHLSSDYLKYLSLSLCNYNNLKTLSLQYCNLNNDSIKHIIDIIIYLNSSLSTLNLSGNKFSEEGMCALFESFLLNNSLSSIDVSYNMFNLGDAFVEIFCKIVVRETNISSISLIGNFLEKNNLSKINDAMNFNKSISILKLPHEVDKDILKEITLKLVKKKRKKKKKTKEKRLSAK</sequence>
<proteinExistence type="predicted"/>
<dbReference type="VEuPathDB" id="PlasmoDB:POWCR01_060025400"/>
<dbReference type="InterPro" id="IPR032675">
    <property type="entry name" value="LRR_dom_sf"/>
</dbReference>
<evidence type="ECO:0008006" key="3">
    <source>
        <dbReference type="Google" id="ProtNLM"/>
    </source>
</evidence>
<protein>
    <recommendedName>
        <fullName evidence="3">Leucine-rich repeat protein</fullName>
    </recommendedName>
</protein>
<dbReference type="Proteomes" id="UP000242942">
    <property type="component" value="Chromosome 6"/>
</dbReference>
<evidence type="ECO:0000313" key="2">
    <source>
        <dbReference type="Proteomes" id="UP000242942"/>
    </source>
</evidence>
<keyword evidence="2" id="KW-1185">Reference proteome</keyword>
<accession>A0A1D3TGB2</accession>
<name>A0A1D3TGB2_PLAOA</name>
<dbReference type="Gene3D" id="3.80.10.10">
    <property type="entry name" value="Ribonuclease Inhibitor"/>
    <property type="match status" value="2"/>
</dbReference>
<reference evidence="1 2" key="1">
    <citation type="submission" date="2016-06" db="EMBL/GenBank/DDBJ databases">
        <authorList>
            <consortium name="Pathogen Informatics"/>
        </authorList>
    </citation>
    <scope>NUCLEOTIDE SEQUENCE [LARGE SCALE GENOMIC DNA]</scope>
    <source>
        <strain evidence="1">PocGH01</strain>
    </source>
</reference>
<gene>
    <name evidence="1" type="primary">PocGH01_06030500</name>
    <name evidence="1" type="ORF">POCGH01_06030500</name>
</gene>
<evidence type="ECO:0000313" key="1">
    <source>
        <dbReference type="EMBL" id="SCP04005.1"/>
    </source>
</evidence>
<dbReference type="AlphaFoldDB" id="A0A1D3TGB2"/>
<dbReference type="SUPFAM" id="SSF52047">
    <property type="entry name" value="RNI-like"/>
    <property type="match status" value="1"/>
</dbReference>
<dbReference type="OrthoDB" id="341587at2759"/>
<dbReference type="EMBL" id="LT594587">
    <property type="protein sequence ID" value="SCP04005.1"/>
    <property type="molecule type" value="Genomic_DNA"/>
</dbReference>
<organism evidence="1 2">
    <name type="scientific">Plasmodium ovale</name>
    <name type="common">malaria parasite P. ovale</name>
    <dbReference type="NCBI Taxonomy" id="36330"/>
    <lineage>
        <taxon>Eukaryota</taxon>
        <taxon>Sar</taxon>
        <taxon>Alveolata</taxon>
        <taxon>Apicomplexa</taxon>
        <taxon>Aconoidasida</taxon>
        <taxon>Haemosporida</taxon>
        <taxon>Plasmodiidae</taxon>
        <taxon>Plasmodium</taxon>
        <taxon>Plasmodium (Plasmodium)</taxon>
    </lineage>
</organism>
<dbReference type="VEuPathDB" id="PlasmoDB:PocGH01_06030500"/>